<evidence type="ECO:0000256" key="1">
    <source>
        <dbReference type="SAM" id="SignalP"/>
    </source>
</evidence>
<feature type="domain" description="PLD phosphodiesterase" evidence="2">
    <location>
        <begin position="165"/>
        <end position="192"/>
    </location>
</feature>
<keyword evidence="1" id="KW-0732">Signal</keyword>
<feature type="chain" id="PRO_5046938313" evidence="1">
    <location>
        <begin position="26"/>
        <end position="513"/>
    </location>
</feature>
<dbReference type="RefSeq" id="WP_225676761.1">
    <property type="nucleotide sequence ID" value="NZ_JAEDAH010000099.1"/>
</dbReference>
<gene>
    <name evidence="3" type="ORF">I9W95_16110</name>
</gene>
<dbReference type="PANTHER" id="PTHR21248">
    <property type="entry name" value="CARDIOLIPIN SYNTHASE"/>
    <property type="match status" value="1"/>
</dbReference>
<organism evidence="3 4">
    <name type="scientific">Thalassolituus marinus</name>
    <dbReference type="NCBI Taxonomy" id="671053"/>
    <lineage>
        <taxon>Bacteria</taxon>
        <taxon>Pseudomonadati</taxon>
        <taxon>Pseudomonadota</taxon>
        <taxon>Gammaproteobacteria</taxon>
        <taxon>Oceanospirillales</taxon>
        <taxon>Oceanospirillaceae</taxon>
        <taxon>Thalassolituus</taxon>
    </lineage>
</organism>
<dbReference type="Pfam" id="PF13091">
    <property type="entry name" value="PLDc_2"/>
    <property type="match status" value="2"/>
</dbReference>
<protein>
    <submittedName>
        <fullName evidence="3">Phospholipase D family protein</fullName>
    </submittedName>
</protein>
<dbReference type="Gene3D" id="3.30.870.10">
    <property type="entry name" value="Endonuclease Chain A"/>
    <property type="match status" value="2"/>
</dbReference>
<evidence type="ECO:0000313" key="4">
    <source>
        <dbReference type="Proteomes" id="UP000714380"/>
    </source>
</evidence>
<dbReference type="PANTHER" id="PTHR21248:SF12">
    <property type="entry name" value="CARDIOLIPIN SYNTHASE C"/>
    <property type="match status" value="1"/>
</dbReference>
<sequence length="513" mass="56958">MLRICNSKILCLTLVGLLSACSGHALRQSAGNSQYLEPPADAPLVQASAQLLQHHPGQNGFSLLTDGRDALIARLLLAASAKQSLDLQYYLYHDDLSGSLLAWALLNAADRGVRVRLLLDDMASRNKDDYLRILALHPNVNIRLFNPFRREYSRDLQLLTRYGVSTRRMHNKAMVADNCVAIVGGRNIGDEYFDAATDAVVFGDLDVLTLGPVVSDVSQAFDTFWNHPFSIPVAEHLGEPAGTGHESLQRLRDQLQLWLDSNQQHPYAVALRGRADQWLNTGQNALFWGQAYVLTDSPQKISQTPEVSPLMLSVGGLLNSAQRRVILISPYFVPGEEGTRFLQALAQRGVELIILTNSLASTDVPAVHSAYKKYRQSLLKAGVQLYELDAKAGKGATERSWLGSSSVSLHAKALVVDDEFFYVGSMNFDPRSVLQNTEMGMLFRQPILGKMTANGFMQVISENAWMLSLQNGELRWSRNTLNGTVVREQDPRASVWRRLQSWVLGFLPIETEL</sequence>
<dbReference type="EMBL" id="JAEDAH010000099">
    <property type="protein sequence ID" value="MCA6065125.1"/>
    <property type="molecule type" value="Genomic_DNA"/>
</dbReference>
<dbReference type="InterPro" id="IPR025202">
    <property type="entry name" value="PLD-like_dom"/>
</dbReference>
<feature type="signal peptide" evidence="1">
    <location>
        <begin position="1"/>
        <end position="25"/>
    </location>
</feature>
<dbReference type="PROSITE" id="PS50035">
    <property type="entry name" value="PLD"/>
    <property type="match status" value="2"/>
</dbReference>
<comment type="caution">
    <text evidence="3">The sequence shown here is derived from an EMBL/GenBank/DDBJ whole genome shotgun (WGS) entry which is preliminary data.</text>
</comment>
<evidence type="ECO:0000313" key="3">
    <source>
        <dbReference type="EMBL" id="MCA6065125.1"/>
    </source>
</evidence>
<proteinExistence type="predicted"/>
<dbReference type="InterPro" id="IPR001736">
    <property type="entry name" value="PLipase_D/transphosphatidylase"/>
</dbReference>
<evidence type="ECO:0000259" key="2">
    <source>
        <dbReference type="PROSITE" id="PS50035"/>
    </source>
</evidence>
<feature type="domain" description="PLD phosphodiesterase" evidence="2">
    <location>
        <begin position="405"/>
        <end position="432"/>
    </location>
</feature>
<dbReference type="SUPFAM" id="SSF56024">
    <property type="entry name" value="Phospholipase D/nuclease"/>
    <property type="match status" value="2"/>
</dbReference>
<dbReference type="SMART" id="SM00155">
    <property type="entry name" value="PLDc"/>
    <property type="match status" value="2"/>
</dbReference>
<keyword evidence="4" id="KW-1185">Reference proteome</keyword>
<dbReference type="Proteomes" id="UP000714380">
    <property type="component" value="Unassembled WGS sequence"/>
</dbReference>
<dbReference type="CDD" id="cd09113">
    <property type="entry name" value="PLDc_ymdC_like_2"/>
    <property type="match status" value="1"/>
</dbReference>
<dbReference type="PROSITE" id="PS51257">
    <property type="entry name" value="PROKAR_LIPOPROTEIN"/>
    <property type="match status" value="1"/>
</dbReference>
<name>A0ABS7ZU67_9GAMM</name>
<accession>A0ABS7ZU67</accession>
<dbReference type="CDD" id="cd09111">
    <property type="entry name" value="PLDc_ymdC_like_1"/>
    <property type="match status" value="1"/>
</dbReference>
<reference evidence="3 4" key="1">
    <citation type="submission" date="2020-12" db="EMBL/GenBank/DDBJ databases">
        <title>Novel Thalassolituus-related marine hydrocarbonoclastic bacteria mediated algae-derived hydrocarbons mineralization in twilight zone of the northern South China Sea.</title>
        <authorList>
            <person name="Dong C."/>
        </authorList>
    </citation>
    <scope>NUCLEOTIDE SEQUENCE [LARGE SCALE GENOMIC DNA]</scope>
    <source>
        <strain evidence="3 4">IMCC1826</strain>
    </source>
</reference>